<keyword evidence="4" id="KW-1003">Cell membrane</keyword>
<evidence type="ECO:0000256" key="5">
    <source>
        <dbReference type="ARBA" id="ARBA00022692"/>
    </source>
</evidence>
<evidence type="ECO:0000256" key="4">
    <source>
        <dbReference type="ARBA" id="ARBA00022475"/>
    </source>
</evidence>
<comment type="caution">
    <text evidence="9">The sequence shown here is derived from an EMBL/GenBank/DDBJ whole genome shotgun (WGS) entry which is preliminary data.</text>
</comment>
<dbReference type="Pfam" id="PF04973">
    <property type="entry name" value="NMN_transporter"/>
    <property type="match status" value="1"/>
</dbReference>
<evidence type="ECO:0000313" key="9">
    <source>
        <dbReference type="EMBL" id="MDF9300623.1"/>
    </source>
</evidence>
<dbReference type="PANTHER" id="PTHR36122:SF2">
    <property type="entry name" value="NICOTINAMIDE RIBOSIDE TRANSPORTER PNUC"/>
    <property type="match status" value="1"/>
</dbReference>
<sequence length="227" mass="25739">MSVLRELITLDRREHLLALFMILSSAIAFIFQHDFSLIGWVGLVTSIASVLNLILVDRGRLTNFCWGLISTGTWLVIAVHNNLIGDISSQLFYFLSQFVGIAVWHRSISISHTDYVKPKKLSPQMMILTILMAILLYSINVYLANFLHGKQIYLDATLLVLGIIGQLLMTYGYRSQWAAWIMINVINVVIWSVQLKNGGPAATSMLVLQVMMLINSLYGTYLWFRPK</sequence>
<comment type="subcellular location">
    <subcellularLocation>
        <location evidence="1">Cell membrane</location>
        <topology evidence="1">Multi-pass membrane protein</topology>
    </subcellularLocation>
</comment>
<gene>
    <name evidence="9" type="primary">pnuC</name>
    <name evidence="9" type="ORF">OIT47_010120</name>
</gene>
<dbReference type="NCBIfam" id="TIGR01528">
    <property type="entry name" value="NMN_trans_PnuC"/>
    <property type="match status" value="1"/>
</dbReference>
<evidence type="ECO:0000256" key="3">
    <source>
        <dbReference type="ARBA" id="ARBA00022448"/>
    </source>
</evidence>
<dbReference type="PANTHER" id="PTHR36122">
    <property type="entry name" value="NICOTINAMIDE RIBOSIDE TRANSPORTER PNUC"/>
    <property type="match status" value="1"/>
</dbReference>
<evidence type="ECO:0000256" key="7">
    <source>
        <dbReference type="ARBA" id="ARBA00023136"/>
    </source>
</evidence>
<name>A0ABT6D637_9LACO</name>
<evidence type="ECO:0000256" key="8">
    <source>
        <dbReference type="SAM" id="Phobius"/>
    </source>
</evidence>
<evidence type="ECO:0000256" key="1">
    <source>
        <dbReference type="ARBA" id="ARBA00004651"/>
    </source>
</evidence>
<protein>
    <submittedName>
        <fullName evidence="9">Nicotinamide riboside transporter PnuC</fullName>
    </submittedName>
</protein>
<feature type="transmembrane region" description="Helical" evidence="8">
    <location>
        <begin position="63"/>
        <end position="81"/>
    </location>
</feature>
<feature type="transmembrane region" description="Helical" evidence="8">
    <location>
        <begin position="37"/>
        <end position="56"/>
    </location>
</feature>
<dbReference type="InterPro" id="IPR006419">
    <property type="entry name" value="NMN_transpt_PnuC"/>
</dbReference>
<evidence type="ECO:0000256" key="2">
    <source>
        <dbReference type="ARBA" id="ARBA00006669"/>
    </source>
</evidence>
<keyword evidence="10" id="KW-1185">Reference proteome</keyword>
<evidence type="ECO:0000256" key="6">
    <source>
        <dbReference type="ARBA" id="ARBA00022989"/>
    </source>
</evidence>
<feature type="transmembrane region" description="Helical" evidence="8">
    <location>
        <begin position="15"/>
        <end position="31"/>
    </location>
</feature>
<feature type="transmembrane region" description="Helical" evidence="8">
    <location>
        <begin position="201"/>
        <end position="224"/>
    </location>
</feature>
<keyword evidence="7 8" id="KW-0472">Membrane</keyword>
<dbReference type="RefSeq" id="WP_242458292.1">
    <property type="nucleotide sequence ID" value="NZ_JAOZFC020000003.1"/>
</dbReference>
<comment type="similarity">
    <text evidence="2">Belongs to the nicotinamide ribonucleoside (NR) uptake permease (TC 4.B.1) family.</text>
</comment>
<reference evidence="9" key="1">
    <citation type="submission" date="2023-03" db="EMBL/GenBank/DDBJ databases">
        <title>Comparative genomics of Weissella fermenti BK2, and weissella type species.</title>
        <authorList>
            <person name="Lee J.K."/>
            <person name="Baek J.H."/>
            <person name="Kim J.M."/>
            <person name="Choi D.G."/>
            <person name="Jeon C.O."/>
        </authorList>
    </citation>
    <scope>NUCLEOTIDE SEQUENCE</scope>
    <source>
        <strain evidence="9">BK2</strain>
    </source>
</reference>
<accession>A0ABT6D637</accession>
<feature type="transmembrane region" description="Helical" evidence="8">
    <location>
        <begin position="125"/>
        <end position="146"/>
    </location>
</feature>
<evidence type="ECO:0000313" key="10">
    <source>
        <dbReference type="Proteomes" id="UP001146336"/>
    </source>
</evidence>
<dbReference type="Proteomes" id="UP001146336">
    <property type="component" value="Unassembled WGS sequence"/>
</dbReference>
<keyword evidence="5 8" id="KW-0812">Transmembrane</keyword>
<dbReference type="EMBL" id="JAOZFC020000003">
    <property type="protein sequence ID" value="MDF9300623.1"/>
    <property type="molecule type" value="Genomic_DNA"/>
</dbReference>
<organism evidence="9 10">
    <name type="scientific">Weissella fermenti</name>
    <dbReference type="NCBI Taxonomy" id="2987699"/>
    <lineage>
        <taxon>Bacteria</taxon>
        <taxon>Bacillati</taxon>
        <taxon>Bacillota</taxon>
        <taxon>Bacilli</taxon>
        <taxon>Lactobacillales</taxon>
        <taxon>Lactobacillaceae</taxon>
        <taxon>Weissella</taxon>
    </lineage>
</organism>
<keyword evidence="3" id="KW-0813">Transport</keyword>
<feature type="transmembrane region" description="Helical" evidence="8">
    <location>
        <begin position="177"/>
        <end position="195"/>
    </location>
</feature>
<keyword evidence="6 8" id="KW-1133">Transmembrane helix</keyword>
<proteinExistence type="inferred from homology"/>